<evidence type="ECO:0000313" key="1">
    <source>
        <dbReference type="EMBL" id="KAJ6680916.1"/>
    </source>
</evidence>
<protein>
    <submittedName>
        <fullName evidence="1">GLYCOSYLTRANSFERASE</fullName>
    </submittedName>
</protein>
<dbReference type="AlphaFoldDB" id="A0A9Q0P3G2"/>
<dbReference type="EMBL" id="JAPFFM010000020">
    <property type="protein sequence ID" value="KAJ6680916.1"/>
    <property type="molecule type" value="Genomic_DNA"/>
</dbReference>
<comment type="caution">
    <text evidence="1">The sequence shown here is derived from an EMBL/GenBank/DDBJ whole genome shotgun (WGS) entry which is preliminary data.</text>
</comment>
<reference evidence="1" key="1">
    <citation type="submission" date="2022-11" db="EMBL/GenBank/DDBJ databases">
        <authorList>
            <person name="Hyden B.L."/>
            <person name="Feng K."/>
            <person name="Yates T."/>
            <person name="Jawdy S."/>
            <person name="Smart L.B."/>
            <person name="Muchero W."/>
        </authorList>
    </citation>
    <scope>NUCLEOTIDE SEQUENCE</scope>
    <source>
        <tissue evidence="1">Shoot tip</tissue>
    </source>
</reference>
<dbReference type="Gene3D" id="3.40.50.2000">
    <property type="entry name" value="Glycogen Phosphorylase B"/>
    <property type="match status" value="1"/>
</dbReference>
<proteinExistence type="predicted"/>
<gene>
    <name evidence="1" type="ORF">OIU74_019407</name>
</gene>
<name>A0A9Q0P3G2_9ROSI</name>
<evidence type="ECO:0000313" key="2">
    <source>
        <dbReference type="Proteomes" id="UP001151752"/>
    </source>
</evidence>
<organism evidence="1 2">
    <name type="scientific">Salix koriyanagi</name>
    <dbReference type="NCBI Taxonomy" id="2511006"/>
    <lineage>
        <taxon>Eukaryota</taxon>
        <taxon>Viridiplantae</taxon>
        <taxon>Streptophyta</taxon>
        <taxon>Embryophyta</taxon>
        <taxon>Tracheophyta</taxon>
        <taxon>Spermatophyta</taxon>
        <taxon>Magnoliopsida</taxon>
        <taxon>eudicotyledons</taxon>
        <taxon>Gunneridae</taxon>
        <taxon>Pentapetalae</taxon>
        <taxon>rosids</taxon>
        <taxon>fabids</taxon>
        <taxon>Malpighiales</taxon>
        <taxon>Salicaceae</taxon>
        <taxon>Saliceae</taxon>
        <taxon>Salix</taxon>
    </lineage>
</organism>
<keyword evidence="2" id="KW-1185">Reference proteome</keyword>
<dbReference type="Proteomes" id="UP001151752">
    <property type="component" value="Chromosome 5"/>
</dbReference>
<accession>A0A9Q0P3G2</accession>
<sequence length="213" mass="23878">MKLGFLFYGPDIEGKAYYLAPWASHMLGRPSSFSFSPLYRGGIWFLFETNLVDCHVLVITNDAVLQAPSLQRTPGNNSHLPEPGARAQPPWLGRRVTIDFDFDSYEKGKISLDDCRKHFQAASCAVNTVSYNIHEGQARIPLEKLPVSVSRCLPVLEITDLPSYLQGRGSESECSSLLTLFVDQFSNFREADWIFLNTSNTLEEEVPLNISSV</sequence>
<reference evidence="1" key="2">
    <citation type="journal article" date="2023" name="Int. J. Mol. Sci.">
        <title>De Novo Assembly and Annotation of 11 Diverse Shrub Willow (Salix) Genomes Reveals Novel Gene Organization in Sex-Linked Regions.</title>
        <authorList>
            <person name="Hyden B."/>
            <person name="Feng K."/>
            <person name="Yates T.B."/>
            <person name="Jawdy S."/>
            <person name="Cereghino C."/>
            <person name="Smart L.B."/>
            <person name="Muchero W."/>
        </authorList>
    </citation>
    <scope>NUCLEOTIDE SEQUENCE</scope>
    <source>
        <tissue evidence="1">Shoot tip</tissue>
    </source>
</reference>